<evidence type="ECO:0000313" key="3">
    <source>
        <dbReference type="EMBL" id="KAG2917194.1"/>
    </source>
</evidence>
<feature type="compositionally biased region" description="Basic and acidic residues" evidence="1">
    <location>
        <begin position="73"/>
        <end position="87"/>
    </location>
</feature>
<dbReference type="EMBL" id="RCMG01000496">
    <property type="protein sequence ID" value="KAG2853154.1"/>
    <property type="molecule type" value="Genomic_DNA"/>
</dbReference>
<dbReference type="Proteomes" id="UP000736787">
    <property type="component" value="Unassembled WGS sequence"/>
</dbReference>
<proteinExistence type="predicted"/>
<dbReference type="AlphaFoldDB" id="A0A8T0YV43"/>
<evidence type="ECO:0000313" key="4">
    <source>
        <dbReference type="EMBL" id="KAG2926452.1"/>
    </source>
</evidence>
<organism evidence="2 6">
    <name type="scientific">Phytophthora cactorum</name>
    <dbReference type="NCBI Taxonomy" id="29920"/>
    <lineage>
        <taxon>Eukaryota</taxon>
        <taxon>Sar</taxon>
        <taxon>Stramenopiles</taxon>
        <taxon>Oomycota</taxon>
        <taxon>Peronosporomycetes</taxon>
        <taxon>Peronosporales</taxon>
        <taxon>Peronosporaceae</taxon>
        <taxon>Phytophthora</taxon>
    </lineage>
</organism>
<dbReference type="Proteomes" id="UP000697107">
    <property type="component" value="Unassembled WGS sequence"/>
</dbReference>
<evidence type="ECO:0000256" key="1">
    <source>
        <dbReference type="SAM" id="MobiDB-lite"/>
    </source>
</evidence>
<dbReference type="Proteomes" id="UP000735874">
    <property type="component" value="Unassembled WGS sequence"/>
</dbReference>
<dbReference type="Proteomes" id="UP000774804">
    <property type="component" value="Unassembled WGS sequence"/>
</dbReference>
<accession>A0A8T0YV43</accession>
<dbReference type="EMBL" id="RCMI01000325">
    <property type="protein sequence ID" value="KAG2917194.1"/>
    <property type="molecule type" value="Genomic_DNA"/>
</dbReference>
<comment type="caution">
    <text evidence="2">The sequence shown here is derived from an EMBL/GenBank/DDBJ whole genome shotgun (WGS) entry which is preliminary data.</text>
</comment>
<evidence type="ECO:0000313" key="2">
    <source>
        <dbReference type="EMBL" id="KAG2853154.1"/>
    </source>
</evidence>
<dbReference type="EMBL" id="RCMK01000478">
    <property type="protein sequence ID" value="KAG2926452.1"/>
    <property type="molecule type" value="Genomic_DNA"/>
</dbReference>
<feature type="region of interest" description="Disordered" evidence="1">
    <location>
        <begin position="64"/>
        <end position="98"/>
    </location>
</feature>
<reference evidence="2" key="1">
    <citation type="submission" date="2018-10" db="EMBL/GenBank/DDBJ databases">
        <title>Effector identification in a new, highly contiguous assembly of the strawberry crown rot pathogen Phytophthora cactorum.</title>
        <authorList>
            <person name="Armitage A.D."/>
            <person name="Nellist C.F."/>
            <person name="Bates H."/>
            <person name="Vickerstaff R.J."/>
            <person name="Harrison R.J."/>
        </authorList>
    </citation>
    <scope>NUCLEOTIDE SEQUENCE</scope>
    <source>
        <strain evidence="2">15-7</strain>
        <strain evidence="3">4032</strain>
        <strain evidence="4">4040</strain>
        <strain evidence="5">P415</strain>
    </source>
</reference>
<evidence type="ECO:0000313" key="6">
    <source>
        <dbReference type="Proteomes" id="UP000735874"/>
    </source>
</evidence>
<dbReference type="EMBL" id="RCML01000504">
    <property type="protein sequence ID" value="KAG2975156.1"/>
    <property type="molecule type" value="Genomic_DNA"/>
</dbReference>
<name>A0A8T0YV43_9STRA</name>
<sequence>MAGPTAMFALGNAVIYIFEHTIPHGVCVCRLPPSSLLLSDAPAHKLKSGVPSATLEVKQACDTDAKGAPVDSEVARSDYDSTKEKTTNESSDDVTHVSSQVEGRALVGVVTRRAARHAMILKAVGRSMS</sequence>
<evidence type="ECO:0000313" key="5">
    <source>
        <dbReference type="EMBL" id="KAG2975156.1"/>
    </source>
</evidence>
<gene>
    <name evidence="2" type="ORF">PC113_g14402</name>
    <name evidence="3" type="ORF">PC115_g10776</name>
    <name evidence="4" type="ORF">PC117_g14873</name>
    <name evidence="5" type="ORF">PC118_g14109</name>
</gene>
<protein>
    <submittedName>
        <fullName evidence="2">Uncharacterized protein</fullName>
    </submittedName>
</protein>